<dbReference type="OrthoDB" id="5386330at2759"/>
<dbReference type="GO" id="GO:0000981">
    <property type="term" value="F:DNA-binding transcription factor activity, RNA polymerase II-specific"/>
    <property type="evidence" value="ECO:0007669"/>
    <property type="project" value="InterPro"/>
</dbReference>
<comment type="subcellular location">
    <subcellularLocation>
        <location evidence="1">Nucleus</location>
    </subcellularLocation>
</comment>
<dbReference type="RefSeq" id="XP_003171286.1">
    <property type="nucleotide sequence ID" value="XM_003171238.1"/>
</dbReference>
<dbReference type="InterPro" id="IPR001138">
    <property type="entry name" value="Zn2Cys6_DnaBD"/>
</dbReference>
<evidence type="ECO:0000256" key="2">
    <source>
        <dbReference type="ARBA" id="ARBA00023015"/>
    </source>
</evidence>
<keyword evidence="4" id="KW-0539">Nucleus</keyword>
<dbReference type="Proteomes" id="UP000002669">
    <property type="component" value="Unassembled WGS sequence"/>
</dbReference>
<dbReference type="AlphaFoldDB" id="E4V2L3"/>
<dbReference type="InParanoid" id="E4V2L3"/>
<evidence type="ECO:0000256" key="3">
    <source>
        <dbReference type="ARBA" id="ARBA00023163"/>
    </source>
</evidence>
<reference evidence="6" key="1">
    <citation type="journal article" date="2012" name="MBio">
        <title>Comparative genome analysis of Trichophyton rubrum and related dermatophytes reveals candidate genes involved in infection.</title>
        <authorList>
            <person name="Martinez D.A."/>
            <person name="Oliver B.G."/>
            <person name="Graeser Y."/>
            <person name="Goldberg J.M."/>
            <person name="Li W."/>
            <person name="Martinez-Rossi N.M."/>
            <person name="Monod M."/>
            <person name="Shelest E."/>
            <person name="Barton R.C."/>
            <person name="Birch E."/>
            <person name="Brakhage A.A."/>
            <person name="Chen Z."/>
            <person name="Gurr S.J."/>
            <person name="Heiman D."/>
            <person name="Heitman J."/>
            <person name="Kosti I."/>
            <person name="Rossi A."/>
            <person name="Saif S."/>
            <person name="Samalova M."/>
            <person name="Saunders C.W."/>
            <person name="Shea T."/>
            <person name="Summerbell R.C."/>
            <person name="Xu J."/>
            <person name="Young S."/>
            <person name="Zeng Q."/>
            <person name="Birren B.W."/>
            <person name="Cuomo C.A."/>
            <person name="White T.C."/>
        </authorList>
    </citation>
    <scope>NUCLEOTIDE SEQUENCE [LARGE SCALE GENOMIC DNA]</scope>
    <source>
        <strain evidence="6">ATCC MYA-4604 / CBS 118893</strain>
    </source>
</reference>
<dbReference type="EMBL" id="DS989827">
    <property type="protein sequence ID" value="EFR04278.1"/>
    <property type="molecule type" value="Genomic_DNA"/>
</dbReference>
<evidence type="ECO:0000256" key="4">
    <source>
        <dbReference type="ARBA" id="ARBA00023242"/>
    </source>
</evidence>
<keyword evidence="3" id="KW-0804">Transcription</keyword>
<dbReference type="GO" id="GO:0000976">
    <property type="term" value="F:transcription cis-regulatory region binding"/>
    <property type="evidence" value="ECO:0007669"/>
    <property type="project" value="TreeGrafter"/>
</dbReference>
<accession>E4V2L3</accession>
<sequence>MEENRKRHCWECLRRCLVCDFAQPSCKRCSASGTACPGYGDVKPSTLRWLEPGKVVSQTRRRRAACTAKDASKTRGLVVRTRAEEMKIPRFEMKTASHAIVQAAEYYNSCIYPDLAPIQGLGHNPHIYRILPSHIRASVALPDFISLGVVCITLNHRIHRIRNKSQCGDLVKTYHQYRGSVIRSLNETLNTESQRIADVVVAGILTLLLADAQQGDSPCWRWHIEAVRRIITLRGGIRAMANSKALRPLLLVFVCTVVMGNTTSPASDLAIASPYSDELDFVLKQAGPGISPFQMCPPLLLADIVKINRLRMKATKREAGTSEALQQEAYRVLDSIDKFSPEQWGESMPLSKGDWKLLGTVYQVAALVYCISSLQSLSILPITPPLRVRCASHGRVLRILLETTLSSPQLKRFMMWPLIVLGVEALHGVATIRSFVKEQLLEMSRYTGSYAPLMAKSVLEKFWDSGATNWDSCFSRPYLFTAQLSVDMSEILLS</sequence>
<protein>
    <submittedName>
        <fullName evidence="5">C6 zinc finger domain-containing protein</fullName>
    </submittedName>
</protein>
<dbReference type="VEuPathDB" id="FungiDB:MGYG_07287"/>
<dbReference type="OMA" id="RKRHCWE"/>
<proteinExistence type="predicted"/>
<evidence type="ECO:0000313" key="5">
    <source>
        <dbReference type="EMBL" id="EFR04278.1"/>
    </source>
</evidence>
<gene>
    <name evidence="5" type="ORF">MGYG_07287</name>
</gene>
<dbReference type="HOGENOM" id="CLU_021916_2_1_1"/>
<dbReference type="GeneID" id="10026536"/>
<name>E4V2L3_ARTGP</name>
<keyword evidence="2" id="KW-0805">Transcription regulation</keyword>
<dbReference type="GO" id="GO:0008270">
    <property type="term" value="F:zinc ion binding"/>
    <property type="evidence" value="ECO:0007669"/>
    <property type="project" value="InterPro"/>
</dbReference>
<dbReference type="GO" id="GO:0005634">
    <property type="term" value="C:nucleus"/>
    <property type="evidence" value="ECO:0007669"/>
    <property type="project" value="UniProtKB-SubCell"/>
</dbReference>
<dbReference type="GO" id="GO:0045944">
    <property type="term" value="P:positive regulation of transcription by RNA polymerase II"/>
    <property type="evidence" value="ECO:0007669"/>
    <property type="project" value="TreeGrafter"/>
</dbReference>
<evidence type="ECO:0000256" key="1">
    <source>
        <dbReference type="ARBA" id="ARBA00004123"/>
    </source>
</evidence>
<organism evidence="6">
    <name type="scientific">Arthroderma gypseum (strain ATCC MYA-4604 / CBS 118893)</name>
    <name type="common">Microsporum gypseum</name>
    <dbReference type="NCBI Taxonomy" id="535722"/>
    <lineage>
        <taxon>Eukaryota</taxon>
        <taxon>Fungi</taxon>
        <taxon>Dikarya</taxon>
        <taxon>Ascomycota</taxon>
        <taxon>Pezizomycotina</taxon>
        <taxon>Eurotiomycetes</taxon>
        <taxon>Eurotiomycetidae</taxon>
        <taxon>Onygenales</taxon>
        <taxon>Arthrodermataceae</taxon>
        <taxon>Nannizzia</taxon>
    </lineage>
</organism>
<dbReference type="PANTHER" id="PTHR37534">
    <property type="entry name" value="TRANSCRIPTIONAL ACTIVATOR PROTEIN UGA3"/>
    <property type="match status" value="1"/>
</dbReference>
<dbReference type="eggNOG" id="ENOG502SKHG">
    <property type="taxonomic scope" value="Eukaryota"/>
</dbReference>
<dbReference type="InterPro" id="IPR021858">
    <property type="entry name" value="Fun_TF"/>
</dbReference>
<evidence type="ECO:0000313" key="6">
    <source>
        <dbReference type="Proteomes" id="UP000002669"/>
    </source>
</evidence>
<dbReference type="CDD" id="cd00067">
    <property type="entry name" value="GAL4"/>
    <property type="match status" value="1"/>
</dbReference>
<dbReference type="PANTHER" id="PTHR37534:SF48">
    <property type="entry name" value="FINGER DOMAIN PROTEIN, PUTATIVE-RELATED"/>
    <property type="match status" value="1"/>
</dbReference>
<dbReference type="Pfam" id="PF11951">
    <property type="entry name" value="Fungal_trans_2"/>
    <property type="match status" value="1"/>
</dbReference>
<keyword evidence="6" id="KW-1185">Reference proteome</keyword>